<evidence type="ECO:0000256" key="2">
    <source>
        <dbReference type="ARBA" id="ARBA00022692"/>
    </source>
</evidence>
<keyword evidence="3 5" id="KW-1133">Transmembrane helix</keyword>
<feature type="transmembrane region" description="Helical" evidence="5">
    <location>
        <begin position="372"/>
        <end position="397"/>
    </location>
</feature>
<evidence type="ECO:0000259" key="6">
    <source>
        <dbReference type="PROSITE" id="PS50850"/>
    </source>
</evidence>
<reference evidence="7 8" key="1">
    <citation type="submission" date="2024-10" db="EMBL/GenBank/DDBJ databases">
        <title>The Natural Products Discovery Center: Release of the First 8490 Sequenced Strains for Exploring Actinobacteria Biosynthetic Diversity.</title>
        <authorList>
            <person name="Kalkreuter E."/>
            <person name="Kautsar S.A."/>
            <person name="Yang D."/>
            <person name="Bader C.D."/>
            <person name="Teijaro C.N."/>
            <person name="Fluegel L."/>
            <person name="Davis C.M."/>
            <person name="Simpson J.R."/>
            <person name="Lauterbach L."/>
            <person name="Steele A.D."/>
            <person name="Gui C."/>
            <person name="Meng S."/>
            <person name="Li G."/>
            <person name="Viehrig K."/>
            <person name="Ye F."/>
            <person name="Su P."/>
            <person name="Kiefer A.F."/>
            <person name="Nichols A."/>
            <person name="Cepeda A.J."/>
            <person name="Yan W."/>
            <person name="Fan B."/>
            <person name="Jiang Y."/>
            <person name="Adhikari A."/>
            <person name="Zheng C.-J."/>
            <person name="Schuster L."/>
            <person name="Cowan T.M."/>
            <person name="Smanski M.J."/>
            <person name="Chevrette M.G."/>
            <person name="De Carvalho L.P.S."/>
            <person name="Shen B."/>
        </authorList>
    </citation>
    <scope>NUCLEOTIDE SEQUENCE [LARGE SCALE GENOMIC DNA]</scope>
    <source>
        <strain evidence="7 8">NPDC087581</strain>
    </source>
</reference>
<dbReference type="SUPFAM" id="SSF103473">
    <property type="entry name" value="MFS general substrate transporter"/>
    <property type="match status" value="1"/>
</dbReference>
<feature type="transmembrane region" description="Helical" evidence="5">
    <location>
        <begin position="175"/>
        <end position="194"/>
    </location>
</feature>
<dbReference type="CDD" id="cd17365">
    <property type="entry name" value="MFS_PcaK_like"/>
    <property type="match status" value="1"/>
</dbReference>
<dbReference type="EMBL" id="JBIUWZ010000015">
    <property type="protein sequence ID" value="MFJ2678930.1"/>
    <property type="molecule type" value="Genomic_DNA"/>
</dbReference>
<gene>
    <name evidence="7" type="ORF">ACIOWJ_12645</name>
</gene>
<proteinExistence type="predicted"/>
<name>A0ABW8E184_9PSED</name>
<feature type="transmembrane region" description="Helical" evidence="5">
    <location>
        <begin position="286"/>
        <end position="307"/>
    </location>
</feature>
<feature type="transmembrane region" description="Helical" evidence="5">
    <location>
        <begin position="206"/>
        <end position="225"/>
    </location>
</feature>
<dbReference type="Proteomes" id="UP001617213">
    <property type="component" value="Unassembled WGS sequence"/>
</dbReference>
<comment type="subcellular location">
    <subcellularLocation>
        <location evidence="1">Membrane</location>
        <topology evidence="1">Multi-pass membrane protein</topology>
    </subcellularLocation>
</comment>
<protein>
    <submittedName>
        <fullName evidence="7">MFS transporter</fullName>
    </submittedName>
</protein>
<dbReference type="InterPro" id="IPR011701">
    <property type="entry name" value="MFS"/>
</dbReference>
<evidence type="ECO:0000256" key="5">
    <source>
        <dbReference type="SAM" id="Phobius"/>
    </source>
</evidence>
<evidence type="ECO:0000256" key="1">
    <source>
        <dbReference type="ARBA" id="ARBA00004141"/>
    </source>
</evidence>
<dbReference type="PROSITE" id="PS50850">
    <property type="entry name" value="MFS"/>
    <property type="match status" value="1"/>
</dbReference>
<dbReference type="PANTHER" id="PTHR23508:SF10">
    <property type="entry name" value="CARBOXYLIC ACID TRANSPORTER PROTEIN HOMOLOG"/>
    <property type="match status" value="1"/>
</dbReference>
<feature type="transmembrane region" description="Helical" evidence="5">
    <location>
        <begin position="117"/>
        <end position="136"/>
    </location>
</feature>
<feature type="transmembrane region" description="Helical" evidence="5">
    <location>
        <begin position="319"/>
        <end position="341"/>
    </location>
</feature>
<sequence length="478" mass="51012">MLRNRFSLSQGHLPAQTIKTIRGQFMHTPTPSNILCDVVDALPVSRLQWEGLALCVLVAVLDGFDTQIVGFLVTAMASTLNVTPQALAPVFAAGLFGLMLGALLLAPMADRLGRKRILVLSILLFGTFALLTAFVNNVSQLLVVRFLTGIGLGGAIPNLVALISEYSPRRYSRSAVTLLFCGMPLGAMLAGLTVDQLLATWGWENLFLIGGALPLLVAGVVVWRLPESVEFLSRQPGSRAALSAIIKRLAPNLAELPASLGQLRQQATSSTSLSRLFTAGMWRRTLLLWLPYAMNLLILYFIMSWIPTLLVAAHAPLSMGIRAIILFSLGGVIGSVVQGWLMNRWGSVNVLTIEFMGYLTIVLALSQLPVSIYSLFPAMLLLGILVQGAQAGLNALAAELYPQEIRSTGIGWALGVGRVGSITGPVCGGLMLAAGWVLTEILSAALVPGIIALTAITLLRLDPASKQQPTPSQSVTHH</sequence>
<feature type="transmembrane region" description="Helical" evidence="5">
    <location>
        <begin position="52"/>
        <end position="74"/>
    </location>
</feature>
<dbReference type="InterPro" id="IPR020846">
    <property type="entry name" value="MFS_dom"/>
</dbReference>
<dbReference type="Gene3D" id="1.20.1250.20">
    <property type="entry name" value="MFS general substrate transporter like domains"/>
    <property type="match status" value="1"/>
</dbReference>
<feature type="transmembrane region" description="Helical" evidence="5">
    <location>
        <begin position="86"/>
        <end position="105"/>
    </location>
</feature>
<evidence type="ECO:0000256" key="3">
    <source>
        <dbReference type="ARBA" id="ARBA00022989"/>
    </source>
</evidence>
<feature type="transmembrane region" description="Helical" evidence="5">
    <location>
        <begin position="348"/>
        <end position="366"/>
    </location>
</feature>
<feature type="transmembrane region" description="Helical" evidence="5">
    <location>
        <begin position="142"/>
        <end position="163"/>
    </location>
</feature>
<dbReference type="RefSeq" id="WP_401381472.1">
    <property type="nucleotide sequence ID" value="NZ_JBIUWZ010000015.1"/>
</dbReference>
<keyword evidence="4 5" id="KW-0472">Membrane</keyword>
<keyword evidence="8" id="KW-1185">Reference proteome</keyword>
<evidence type="ECO:0000313" key="8">
    <source>
        <dbReference type="Proteomes" id="UP001617213"/>
    </source>
</evidence>
<evidence type="ECO:0000256" key="4">
    <source>
        <dbReference type="ARBA" id="ARBA00023136"/>
    </source>
</evidence>
<keyword evidence="2 5" id="KW-0812">Transmembrane</keyword>
<evidence type="ECO:0000313" key="7">
    <source>
        <dbReference type="EMBL" id="MFJ2678930.1"/>
    </source>
</evidence>
<feature type="domain" description="Major facilitator superfamily (MFS) profile" evidence="6">
    <location>
        <begin position="51"/>
        <end position="466"/>
    </location>
</feature>
<dbReference type="PANTHER" id="PTHR23508">
    <property type="entry name" value="CARBOXYLIC ACID TRANSPORTER PROTEIN HOMOLOG"/>
    <property type="match status" value="1"/>
</dbReference>
<dbReference type="InterPro" id="IPR036259">
    <property type="entry name" value="MFS_trans_sf"/>
</dbReference>
<comment type="caution">
    <text evidence="7">The sequence shown here is derived from an EMBL/GenBank/DDBJ whole genome shotgun (WGS) entry which is preliminary data.</text>
</comment>
<feature type="transmembrane region" description="Helical" evidence="5">
    <location>
        <begin position="409"/>
        <end position="435"/>
    </location>
</feature>
<accession>A0ABW8E184</accession>
<organism evidence="7 8">
    <name type="scientific">Pseudomonas sivasensis</name>
    <dbReference type="NCBI Taxonomy" id="1880678"/>
    <lineage>
        <taxon>Bacteria</taxon>
        <taxon>Pseudomonadati</taxon>
        <taxon>Pseudomonadota</taxon>
        <taxon>Gammaproteobacteria</taxon>
        <taxon>Pseudomonadales</taxon>
        <taxon>Pseudomonadaceae</taxon>
        <taxon>Pseudomonas</taxon>
    </lineage>
</organism>
<dbReference type="PROSITE" id="PS00216">
    <property type="entry name" value="SUGAR_TRANSPORT_1"/>
    <property type="match status" value="1"/>
</dbReference>
<dbReference type="Pfam" id="PF07690">
    <property type="entry name" value="MFS_1"/>
    <property type="match status" value="1"/>
</dbReference>
<feature type="transmembrane region" description="Helical" evidence="5">
    <location>
        <begin position="441"/>
        <end position="459"/>
    </location>
</feature>
<dbReference type="InterPro" id="IPR005829">
    <property type="entry name" value="Sugar_transporter_CS"/>
</dbReference>